<dbReference type="InterPro" id="IPR016163">
    <property type="entry name" value="Ald_DH_C"/>
</dbReference>
<protein>
    <submittedName>
        <fullName evidence="5">Aldehyde dehydrogenase family protein</fullName>
    </submittedName>
</protein>
<gene>
    <name evidence="5" type="ORF">GS601_09570</name>
</gene>
<reference evidence="5" key="1">
    <citation type="submission" date="2019-12" db="EMBL/GenBank/DDBJ databases">
        <title>High-Quality draft genome sequences of three cyanobacteria isolated from the limestone walls of the Old Cathedral of Coimbra.</title>
        <authorList>
            <person name="Tiago I."/>
            <person name="Soares F."/>
            <person name="Portugal A."/>
        </authorList>
    </citation>
    <scope>NUCLEOTIDE SEQUENCE</scope>
    <source>
        <strain evidence="5">A</strain>
    </source>
</reference>
<dbReference type="InterPro" id="IPR047110">
    <property type="entry name" value="GABD/Sad-like"/>
</dbReference>
<dbReference type="InterPro" id="IPR015590">
    <property type="entry name" value="Aldehyde_DH_dom"/>
</dbReference>
<comment type="caution">
    <text evidence="5">The sequence shown here is derived from an EMBL/GenBank/DDBJ whole genome shotgun (WGS) entry which is preliminary data.</text>
</comment>
<keyword evidence="6" id="KW-1185">Reference proteome</keyword>
<dbReference type="Gene3D" id="3.40.605.10">
    <property type="entry name" value="Aldehyde Dehydrogenase, Chain A, domain 1"/>
    <property type="match status" value="1"/>
</dbReference>
<feature type="domain" description="Aldehyde dehydrogenase" evidence="4">
    <location>
        <begin position="3"/>
        <end position="460"/>
    </location>
</feature>
<dbReference type="AlphaFoldDB" id="A0A8J7YZR3"/>
<keyword evidence="2" id="KW-0521">NADP</keyword>
<proteinExistence type="inferred from homology"/>
<dbReference type="GO" id="GO:0004030">
    <property type="term" value="F:aldehyde dehydrogenase [NAD(P)+] activity"/>
    <property type="evidence" value="ECO:0007669"/>
    <property type="project" value="InterPro"/>
</dbReference>
<dbReference type="FunFam" id="3.40.309.10:FF:000009">
    <property type="entry name" value="Aldehyde dehydrogenase A"/>
    <property type="match status" value="1"/>
</dbReference>
<dbReference type="SUPFAM" id="SSF53720">
    <property type="entry name" value="ALDH-like"/>
    <property type="match status" value="1"/>
</dbReference>
<dbReference type="GO" id="GO:0004777">
    <property type="term" value="F:succinate-semialdehyde dehydrogenase (NAD+) activity"/>
    <property type="evidence" value="ECO:0007669"/>
    <property type="project" value="TreeGrafter"/>
</dbReference>
<dbReference type="Proteomes" id="UP000646053">
    <property type="component" value="Unassembled WGS sequence"/>
</dbReference>
<evidence type="ECO:0000313" key="5">
    <source>
        <dbReference type="EMBL" id="NDJ17534.1"/>
    </source>
</evidence>
<dbReference type="RefSeq" id="WP_162423052.1">
    <property type="nucleotide sequence ID" value="NZ_WVIE01000009.1"/>
</dbReference>
<evidence type="ECO:0000313" key="6">
    <source>
        <dbReference type="Proteomes" id="UP000646053"/>
    </source>
</evidence>
<dbReference type="CDD" id="cd07100">
    <property type="entry name" value="ALDH_SSADH1_GabD1"/>
    <property type="match status" value="1"/>
</dbReference>
<sequence length="463" mass="49781">MGIATVNPTTGELIKEFDALTDTELDAKVGLASSQFSDYCRTPMPQRSRWLHQAATHLEQAKQQYAELLTLEMGKPIKAAIAEVEKCALVCRYYADHAPSFLVDVPVHTDASTSFIRYQPLGVILAVMPWNFPFWQVFRFAAPALMAGNVGLLKHASNVPQSALAIAEVFAKAGFPAGAFQTLLIGADRVAGLMGDERIAAATLTGSEPAGASLAMAAGKHIKKVVLELGGSDPFIVMPSADLDAAVSTAVTARMLNNGQSCIAAKRFIVADAIADEFTRRLIERYKALKIGDPMQPDTDIGPLATPQILQDLDRQVKTSIEQGATLLIGGDPRSTSSTLSEAHRSGNFYPPTVLSDIPKGSLAEYDEFFGPVALLFRVADISAAIARANDSPFGLGSSAWTQDAQERDRFIAELDAGSVFINGMVKSDPRLPFGGIKRSGYGRELGKEGLYEFVNVKTVWVK</sequence>
<organism evidence="5 6">
    <name type="scientific">Myxacorys almedinensis A</name>
    <dbReference type="NCBI Taxonomy" id="2690445"/>
    <lineage>
        <taxon>Bacteria</taxon>
        <taxon>Bacillati</taxon>
        <taxon>Cyanobacteriota</taxon>
        <taxon>Cyanophyceae</taxon>
        <taxon>Leptolyngbyales</taxon>
        <taxon>Leptolyngbyaceae</taxon>
        <taxon>Myxacorys</taxon>
        <taxon>Myxacorys almedinensis</taxon>
    </lineage>
</organism>
<accession>A0A8J7YZR3</accession>
<evidence type="ECO:0000256" key="3">
    <source>
        <dbReference type="ARBA" id="ARBA00023002"/>
    </source>
</evidence>
<dbReference type="InterPro" id="IPR016162">
    <property type="entry name" value="Ald_DH_N"/>
</dbReference>
<dbReference type="PANTHER" id="PTHR43217">
    <property type="entry name" value="SUCCINATE SEMIALDEHYDE DEHYDROGENASE [NAD(P)+] SAD"/>
    <property type="match status" value="1"/>
</dbReference>
<comment type="similarity">
    <text evidence="1">Belongs to the aldehyde dehydrogenase family.</text>
</comment>
<evidence type="ECO:0000256" key="2">
    <source>
        <dbReference type="ARBA" id="ARBA00022857"/>
    </source>
</evidence>
<evidence type="ECO:0000259" key="4">
    <source>
        <dbReference type="Pfam" id="PF00171"/>
    </source>
</evidence>
<dbReference type="InterPro" id="IPR044148">
    <property type="entry name" value="ALDH_GabD1-like"/>
</dbReference>
<dbReference type="EMBL" id="WVIE01000009">
    <property type="protein sequence ID" value="NDJ17534.1"/>
    <property type="molecule type" value="Genomic_DNA"/>
</dbReference>
<keyword evidence="3" id="KW-0560">Oxidoreductase</keyword>
<name>A0A8J7YZR3_9CYAN</name>
<evidence type="ECO:0000256" key="1">
    <source>
        <dbReference type="ARBA" id="ARBA00009986"/>
    </source>
</evidence>
<dbReference type="InterPro" id="IPR016161">
    <property type="entry name" value="Ald_DH/histidinol_DH"/>
</dbReference>
<dbReference type="Pfam" id="PF00171">
    <property type="entry name" value="Aldedh"/>
    <property type="match status" value="1"/>
</dbReference>
<dbReference type="FunFam" id="3.40.605.10:FF:000012">
    <property type="entry name" value="NAD-dependent succinate-semialdehyde dehydrogenase"/>
    <property type="match status" value="1"/>
</dbReference>
<dbReference type="PANTHER" id="PTHR43217:SF1">
    <property type="entry name" value="SUCCINATE SEMIALDEHYDE DEHYDROGENASE [NAD(P)+] SAD"/>
    <property type="match status" value="1"/>
</dbReference>
<dbReference type="Gene3D" id="3.40.309.10">
    <property type="entry name" value="Aldehyde Dehydrogenase, Chain A, domain 2"/>
    <property type="match status" value="1"/>
</dbReference>